<evidence type="ECO:0000313" key="2">
    <source>
        <dbReference type="EMBL" id="KAJ5407763.1"/>
    </source>
</evidence>
<accession>A0A9W9W7J0</accession>
<reference evidence="2" key="2">
    <citation type="journal article" date="2023" name="IMA Fungus">
        <title>Comparative genomic study of the Penicillium genus elucidates a diverse pangenome and 15 lateral gene transfer events.</title>
        <authorList>
            <person name="Petersen C."/>
            <person name="Sorensen T."/>
            <person name="Nielsen M.R."/>
            <person name="Sondergaard T.E."/>
            <person name="Sorensen J.L."/>
            <person name="Fitzpatrick D.A."/>
            <person name="Frisvad J.C."/>
            <person name="Nielsen K.L."/>
        </authorList>
    </citation>
    <scope>NUCLEOTIDE SEQUENCE</scope>
    <source>
        <strain evidence="2">IBT 29677</strain>
    </source>
</reference>
<gene>
    <name evidence="2" type="ORF">N7509_001646</name>
</gene>
<keyword evidence="3" id="KW-1185">Reference proteome</keyword>
<feature type="signal peptide" evidence="1">
    <location>
        <begin position="1"/>
        <end position="19"/>
    </location>
</feature>
<reference evidence="2" key="1">
    <citation type="submission" date="2022-12" db="EMBL/GenBank/DDBJ databases">
        <authorList>
            <person name="Petersen C."/>
        </authorList>
    </citation>
    <scope>NUCLEOTIDE SEQUENCE</scope>
    <source>
        <strain evidence="2">IBT 29677</strain>
    </source>
</reference>
<keyword evidence="1" id="KW-0732">Signal</keyword>
<name>A0A9W9W7J0_9EURO</name>
<comment type="caution">
    <text evidence="2">The sequence shown here is derived from an EMBL/GenBank/DDBJ whole genome shotgun (WGS) entry which is preliminary data.</text>
</comment>
<organism evidence="2 3">
    <name type="scientific">Penicillium cosmopolitanum</name>
    <dbReference type="NCBI Taxonomy" id="1131564"/>
    <lineage>
        <taxon>Eukaryota</taxon>
        <taxon>Fungi</taxon>
        <taxon>Dikarya</taxon>
        <taxon>Ascomycota</taxon>
        <taxon>Pezizomycotina</taxon>
        <taxon>Eurotiomycetes</taxon>
        <taxon>Eurotiomycetidae</taxon>
        <taxon>Eurotiales</taxon>
        <taxon>Aspergillaceae</taxon>
        <taxon>Penicillium</taxon>
    </lineage>
</organism>
<dbReference type="RefSeq" id="XP_056492078.1">
    <property type="nucleotide sequence ID" value="XM_056626283.1"/>
</dbReference>
<proteinExistence type="predicted"/>
<sequence length="112" mass="11203">MAPITLFVAMLATASSAFGYTFTTCNAGCTGTGCGGEATSWTLGPASTQNIPGTQCIIWPSGGEAGSWDVCNRANGGGSCTSGSNLNCFDAEDSSGRKICNTAGTQFIGIKA</sequence>
<dbReference type="AlphaFoldDB" id="A0A9W9W7J0"/>
<dbReference type="EMBL" id="JAPZBU010000004">
    <property type="protein sequence ID" value="KAJ5407763.1"/>
    <property type="molecule type" value="Genomic_DNA"/>
</dbReference>
<dbReference type="GeneID" id="81365263"/>
<protein>
    <submittedName>
        <fullName evidence="2">Uncharacterized protein</fullName>
    </submittedName>
</protein>
<evidence type="ECO:0000256" key="1">
    <source>
        <dbReference type="SAM" id="SignalP"/>
    </source>
</evidence>
<dbReference type="OrthoDB" id="10416719at2759"/>
<dbReference type="Proteomes" id="UP001147747">
    <property type="component" value="Unassembled WGS sequence"/>
</dbReference>
<evidence type="ECO:0000313" key="3">
    <source>
        <dbReference type="Proteomes" id="UP001147747"/>
    </source>
</evidence>
<feature type="chain" id="PRO_5040842027" evidence="1">
    <location>
        <begin position="20"/>
        <end position="112"/>
    </location>
</feature>